<dbReference type="PANTHER" id="PTHR43071">
    <property type="entry name" value="2-AMINO-4-HYDROXY-6-HYDROXYMETHYLDIHYDROPTERIDINE PYROPHOSPHOKINASE"/>
    <property type="match status" value="1"/>
</dbReference>
<keyword evidence="5" id="KW-0547">Nucleotide-binding</keyword>
<evidence type="ECO:0000313" key="10">
    <source>
        <dbReference type="EMBL" id="PWI58465.1"/>
    </source>
</evidence>
<dbReference type="Gene3D" id="3.30.70.560">
    <property type="entry name" value="7,8-Dihydro-6-hydroxymethylpterin-pyrophosphokinase HPPK"/>
    <property type="match status" value="1"/>
</dbReference>
<gene>
    <name evidence="10" type="ORF">BM613_02760</name>
</gene>
<evidence type="ECO:0000256" key="3">
    <source>
        <dbReference type="ARBA" id="ARBA00013253"/>
    </source>
</evidence>
<organism evidence="10 11">
    <name type="scientific">Sulfoacidibacillus thermotolerans</name>
    <name type="common">Acidibacillus sulfuroxidans</name>
    <dbReference type="NCBI Taxonomy" id="1765684"/>
    <lineage>
        <taxon>Bacteria</taxon>
        <taxon>Bacillati</taxon>
        <taxon>Bacillota</taxon>
        <taxon>Bacilli</taxon>
        <taxon>Bacillales</taxon>
        <taxon>Alicyclobacillaceae</taxon>
        <taxon>Sulfoacidibacillus</taxon>
    </lineage>
</organism>
<protein>
    <recommendedName>
        <fullName evidence="3">2-amino-4-hydroxy-6-hydroxymethyldihydropteridine diphosphokinase</fullName>
        <ecNumber evidence="3">2.7.6.3</ecNumber>
    </recommendedName>
</protein>
<dbReference type="GO" id="GO:0046656">
    <property type="term" value="P:folic acid biosynthetic process"/>
    <property type="evidence" value="ECO:0007669"/>
    <property type="project" value="UniProtKB-KW"/>
</dbReference>
<dbReference type="NCBIfam" id="TIGR01498">
    <property type="entry name" value="folK"/>
    <property type="match status" value="1"/>
</dbReference>
<evidence type="ECO:0000256" key="4">
    <source>
        <dbReference type="ARBA" id="ARBA00022679"/>
    </source>
</evidence>
<comment type="catalytic activity">
    <reaction evidence="1">
        <text>6-hydroxymethyl-7,8-dihydropterin + ATP = (7,8-dihydropterin-6-yl)methyl diphosphate + AMP + H(+)</text>
        <dbReference type="Rhea" id="RHEA:11412"/>
        <dbReference type="ChEBI" id="CHEBI:15378"/>
        <dbReference type="ChEBI" id="CHEBI:30616"/>
        <dbReference type="ChEBI" id="CHEBI:44841"/>
        <dbReference type="ChEBI" id="CHEBI:72950"/>
        <dbReference type="ChEBI" id="CHEBI:456215"/>
        <dbReference type="EC" id="2.7.6.3"/>
    </reaction>
</comment>
<evidence type="ECO:0000313" key="11">
    <source>
        <dbReference type="Proteomes" id="UP000245380"/>
    </source>
</evidence>
<evidence type="ECO:0000256" key="5">
    <source>
        <dbReference type="ARBA" id="ARBA00022741"/>
    </source>
</evidence>
<dbReference type="PANTHER" id="PTHR43071:SF1">
    <property type="entry name" value="2-AMINO-4-HYDROXY-6-HYDROXYMETHYLDIHYDROPTERIDINE PYROPHOSPHOKINASE"/>
    <property type="match status" value="1"/>
</dbReference>
<keyword evidence="4" id="KW-0808">Transferase</keyword>
<dbReference type="GO" id="GO:0046654">
    <property type="term" value="P:tetrahydrofolate biosynthetic process"/>
    <property type="evidence" value="ECO:0007669"/>
    <property type="project" value="UniProtKB-UniPathway"/>
</dbReference>
<name>A0A2U3DB23_SULT2</name>
<evidence type="ECO:0000259" key="9">
    <source>
        <dbReference type="PROSITE" id="PS00794"/>
    </source>
</evidence>
<evidence type="ECO:0000256" key="6">
    <source>
        <dbReference type="ARBA" id="ARBA00022777"/>
    </source>
</evidence>
<accession>A0A2U3DB23</accession>
<dbReference type="RefSeq" id="WP_109429655.1">
    <property type="nucleotide sequence ID" value="NZ_MPDK01000003.1"/>
</dbReference>
<dbReference type="AlphaFoldDB" id="A0A2U3DB23"/>
<dbReference type="InterPro" id="IPR035907">
    <property type="entry name" value="Hppk_sf"/>
</dbReference>
<keyword evidence="11" id="KW-1185">Reference proteome</keyword>
<dbReference type="InterPro" id="IPR000550">
    <property type="entry name" value="Hppk"/>
</dbReference>
<comment type="pathway">
    <text evidence="2">Cofactor biosynthesis; tetrahydrofolate biosynthesis; 2-amino-4-hydroxy-6-hydroxymethyl-7,8-dihydropteridine diphosphate from 7,8-dihydroneopterin triphosphate: step 4/4.</text>
</comment>
<dbReference type="EC" id="2.7.6.3" evidence="3"/>
<dbReference type="Pfam" id="PF01288">
    <property type="entry name" value="HPPK"/>
    <property type="match status" value="1"/>
</dbReference>
<dbReference type="GO" id="GO:0005524">
    <property type="term" value="F:ATP binding"/>
    <property type="evidence" value="ECO:0007669"/>
    <property type="project" value="UniProtKB-KW"/>
</dbReference>
<reference evidence="10 11" key="1">
    <citation type="submission" date="2016-11" db="EMBL/GenBank/DDBJ databases">
        <title>Comparative genomics of Acidibacillus ferroxidans species.</title>
        <authorList>
            <person name="Oliveira G."/>
            <person name="Nunes G."/>
            <person name="Oliveira R."/>
            <person name="Araujo F."/>
            <person name="Salim A."/>
            <person name="Scholte L."/>
            <person name="Morais D."/>
            <person name="Nancucheo I."/>
            <person name="Johnson D.B."/>
            <person name="Grail B."/>
            <person name="Bittencourt J."/>
            <person name="Valadares R."/>
        </authorList>
    </citation>
    <scope>NUCLEOTIDE SEQUENCE [LARGE SCALE GENOMIC DNA]</scope>
    <source>
        <strain evidence="10 11">Y002</strain>
    </source>
</reference>
<dbReference type="Proteomes" id="UP000245380">
    <property type="component" value="Unassembled WGS sequence"/>
</dbReference>
<keyword evidence="7" id="KW-0067">ATP-binding</keyword>
<evidence type="ECO:0000256" key="2">
    <source>
        <dbReference type="ARBA" id="ARBA00005051"/>
    </source>
</evidence>
<dbReference type="OrthoDB" id="9808041at2"/>
<dbReference type="UniPathway" id="UPA00077">
    <property type="reaction ID" value="UER00155"/>
</dbReference>
<dbReference type="PROSITE" id="PS00794">
    <property type="entry name" value="HPPK"/>
    <property type="match status" value="1"/>
</dbReference>
<keyword evidence="8" id="KW-0289">Folate biosynthesis</keyword>
<evidence type="ECO:0000256" key="1">
    <source>
        <dbReference type="ARBA" id="ARBA00000198"/>
    </source>
</evidence>
<evidence type="ECO:0000256" key="8">
    <source>
        <dbReference type="ARBA" id="ARBA00022909"/>
    </source>
</evidence>
<feature type="domain" description="7,8-dihydro-6-hydroxymethylpterin-pyrophosphokinase" evidence="9">
    <location>
        <begin position="90"/>
        <end position="101"/>
    </location>
</feature>
<dbReference type="SUPFAM" id="SSF55083">
    <property type="entry name" value="6-hydroxymethyl-7,8-dihydropterin pyrophosphokinase, HPPK"/>
    <property type="match status" value="1"/>
</dbReference>
<comment type="caution">
    <text evidence="10">The sequence shown here is derived from an EMBL/GenBank/DDBJ whole genome shotgun (WGS) entry which is preliminary data.</text>
</comment>
<dbReference type="EMBL" id="MPDK01000003">
    <property type="protein sequence ID" value="PWI58465.1"/>
    <property type="molecule type" value="Genomic_DNA"/>
</dbReference>
<evidence type="ECO:0000256" key="7">
    <source>
        <dbReference type="ARBA" id="ARBA00022840"/>
    </source>
</evidence>
<dbReference type="GO" id="GO:0003848">
    <property type="term" value="F:2-amino-4-hydroxy-6-hydroxymethyldihydropteridine diphosphokinase activity"/>
    <property type="evidence" value="ECO:0007669"/>
    <property type="project" value="UniProtKB-EC"/>
</dbReference>
<sequence>MESHTCFLSLGSNLGDRALHLQAAYCELAHIEQTQIVAQSRIYETDPVDFTDQAPFFNAVVMLKSFLAPEQLLAACLEIEQRLGRVRTVRYGPRVIDLDVLFYDDWVMNQEKLQVPHARLHERAFVLVPMMELAPLWLHPTLQLTIAQLYERVDGKEGVRLCPSYLRSDCAHTES</sequence>
<keyword evidence="6 10" id="KW-0418">Kinase</keyword>
<dbReference type="GO" id="GO:0016301">
    <property type="term" value="F:kinase activity"/>
    <property type="evidence" value="ECO:0007669"/>
    <property type="project" value="UniProtKB-KW"/>
</dbReference>
<dbReference type="CDD" id="cd00483">
    <property type="entry name" value="HPPK"/>
    <property type="match status" value="1"/>
</dbReference>
<proteinExistence type="predicted"/>